<dbReference type="AlphaFoldDB" id="A0A0A1ZR57"/>
<gene>
    <name evidence="1" type="ORF">EU93_0862</name>
</gene>
<dbReference type="EMBL" id="JNAJ01000011">
    <property type="protein sequence ID" value="KGF92047.1"/>
    <property type="molecule type" value="Genomic_DNA"/>
</dbReference>
<evidence type="ECO:0000313" key="2">
    <source>
        <dbReference type="Proteomes" id="UP000030491"/>
    </source>
</evidence>
<protein>
    <submittedName>
        <fullName evidence="1">Uncharacterized protein</fullName>
    </submittedName>
</protein>
<dbReference type="Proteomes" id="UP000030491">
    <property type="component" value="Unassembled WGS sequence"/>
</dbReference>
<comment type="caution">
    <text evidence="1">The sequence shown here is derived from an EMBL/GenBank/DDBJ whole genome shotgun (WGS) entry which is preliminary data.</text>
</comment>
<accession>A0A0A1ZR57</accession>
<sequence length="109" mass="12477">MKTFIFTSFIIYLITIAYPIQTFADSALDVYMNDFYSKSNEASQILKEIENSLKNGSRKKVCSRQREAARLGLLANKSLIKAFEIEGFNPPMQAIKASQQRWESILNEC</sequence>
<organism evidence="1 2">
    <name type="scientific">Prochlorococcus marinus str. MIT 9116</name>
    <dbReference type="NCBI Taxonomy" id="167544"/>
    <lineage>
        <taxon>Bacteria</taxon>
        <taxon>Bacillati</taxon>
        <taxon>Cyanobacteriota</taxon>
        <taxon>Cyanophyceae</taxon>
        <taxon>Synechococcales</taxon>
        <taxon>Prochlorococcaceae</taxon>
        <taxon>Prochlorococcus</taxon>
    </lineage>
</organism>
<proteinExistence type="predicted"/>
<reference evidence="2" key="1">
    <citation type="journal article" date="2014" name="Sci. Data">
        <title>Genomes of diverse isolates of the marine cyanobacterium Prochlorococcus.</title>
        <authorList>
            <person name="Biller S."/>
            <person name="Berube P."/>
            <person name="Thompson J."/>
            <person name="Kelly L."/>
            <person name="Roggensack S."/>
            <person name="Awad L."/>
            <person name="Roache-Johnson K."/>
            <person name="Ding H."/>
            <person name="Giovannoni S.J."/>
            <person name="Moore L.R."/>
            <person name="Chisholm S.W."/>
        </authorList>
    </citation>
    <scope>NUCLEOTIDE SEQUENCE [LARGE SCALE GENOMIC DNA]</scope>
</reference>
<evidence type="ECO:0000313" key="1">
    <source>
        <dbReference type="EMBL" id="KGF92047.1"/>
    </source>
</evidence>
<name>A0A0A1ZR57_PROMR</name>
<dbReference type="OrthoDB" id="540532at2"/>
<dbReference type="RefSeq" id="WP_032513682.1">
    <property type="nucleotide sequence ID" value="NZ_JNAJ01000011.1"/>
</dbReference>